<reference evidence="1 2" key="1">
    <citation type="journal article" date="2022" name="Nat. Genet.">
        <title>Improved pea reference genome and pan-genome highlight genomic features and evolutionary characteristics.</title>
        <authorList>
            <person name="Yang T."/>
            <person name="Liu R."/>
            <person name="Luo Y."/>
            <person name="Hu S."/>
            <person name="Wang D."/>
            <person name="Wang C."/>
            <person name="Pandey M.K."/>
            <person name="Ge S."/>
            <person name="Xu Q."/>
            <person name="Li N."/>
            <person name="Li G."/>
            <person name="Huang Y."/>
            <person name="Saxena R.K."/>
            <person name="Ji Y."/>
            <person name="Li M."/>
            <person name="Yan X."/>
            <person name="He Y."/>
            <person name="Liu Y."/>
            <person name="Wang X."/>
            <person name="Xiang C."/>
            <person name="Varshney R.K."/>
            <person name="Ding H."/>
            <person name="Gao S."/>
            <person name="Zong X."/>
        </authorList>
    </citation>
    <scope>NUCLEOTIDE SEQUENCE [LARGE SCALE GENOMIC DNA]</scope>
    <source>
        <strain evidence="1 2">cv. Zhongwan 6</strain>
    </source>
</reference>
<name>A0A9D5BCB5_PEA</name>
<gene>
    <name evidence="1" type="ORF">KIW84_023751</name>
</gene>
<dbReference type="SUPFAM" id="SSF56672">
    <property type="entry name" value="DNA/RNA polymerases"/>
    <property type="match status" value="1"/>
</dbReference>
<organism evidence="1 2">
    <name type="scientific">Pisum sativum</name>
    <name type="common">Garden pea</name>
    <name type="synonym">Lathyrus oleraceus</name>
    <dbReference type="NCBI Taxonomy" id="3888"/>
    <lineage>
        <taxon>Eukaryota</taxon>
        <taxon>Viridiplantae</taxon>
        <taxon>Streptophyta</taxon>
        <taxon>Embryophyta</taxon>
        <taxon>Tracheophyta</taxon>
        <taxon>Spermatophyta</taxon>
        <taxon>Magnoliopsida</taxon>
        <taxon>eudicotyledons</taxon>
        <taxon>Gunneridae</taxon>
        <taxon>Pentapetalae</taxon>
        <taxon>rosids</taxon>
        <taxon>fabids</taxon>
        <taxon>Fabales</taxon>
        <taxon>Fabaceae</taxon>
        <taxon>Papilionoideae</taxon>
        <taxon>50 kb inversion clade</taxon>
        <taxon>NPAAA clade</taxon>
        <taxon>Hologalegina</taxon>
        <taxon>IRL clade</taxon>
        <taxon>Fabeae</taxon>
        <taxon>Lathyrus</taxon>
    </lineage>
</organism>
<dbReference type="Gene3D" id="3.30.70.270">
    <property type="match status" value="1"/>
</dbReference>
<evidence type="ECO:0008006" key="3">
    <source>
        <dbReference type="Google" id="ProtNLM"/>
    </source>
</evidence>
<dbReference type="AlphaFoldDB" id="A0A9D5BCB5"/>
<evidence type="ECO:0000313" key="2">
    <source>
        <dbReference type="Proteomes" id="UP001058974"/>
    </source>
</evidence>
<evidence type="ECO:0000313" key="1">
    <source>
        <dbReference type="EMBL" id="KAI5437754.1"/>
    </source>
</evidence>
<keyword evidence="2" id="KW-1185">Reference proteome</keyword>
<dbReference type="Gramene" id="Psat02G0375100-T1">
    <property type="protein sequence ID" value="KAI5437754.1"/>
    <property type="gene ID" value="KIW84_023751"/>
</dbReference>
<dbReference type="InterPro" id="IPR043128">
    <property type="entry name" value="Rev_trsase/Diguanyl_cyclase"/>
</dbReference>
<dbReference type="InterPro" id="IPR043502">
    <property type="entry name" value="DNA/RNA_pol_sf"/>
</dbReference>
<comment type="caution">
    <text evidence="1">The sequence shown here is derived from an EMBL/GenBank/DDBJ whole genome shotgun (WGS) entry which is preliminary data.</text>
</comment>
<accession>A0A9D5BCB5</accession>
<proteinExistence type="predicted"/>
<protein>
    <recommendedName>
        <fullName evidence="3">Reverse transcriptase domain-containing protein</fullName>
    </recommendedName>
</protein>
<dbReference type="EMBL" id="JAMSHJ010000002">
    <property type="protein sequence ID" value="KAI5437754.1"/>
    <property type="molecule type" value="Genomic_DNA"/>
</dbReference>
<dbReference type="Proteomes" id="UP001058974">
    <property type="component" value="Chromosome 2"/>
</dbReference>
<sequence>MTQKMKEVEMDGEQFETPCQAVEAVMMEKAIIAEKEKKPFITSYKQALEVVRNGGIPGWGKIIGIVVKAAMFGIGYQPDQRSSGQNRGRRPSVTFVSAGMLDSDHTYTVGEEIDSDRELESWIKSLKTNKNGNVYFHFSPFNLSRSDIEKNNSPDLIDNDLVTPLYDFDNPIYHAEEEGEEDCDLLELARLLKQKEKVIQPHEERIKIVIPSTAEVRREVKLGPLQGQVESRMVALLEEHVDTFTWSCQDMPGSDTNVIVHKLPWREDRPLKKQNAGAAYQRAMVTLFHDMIHHEIECYVDDMIVESQTRRGASGRPGQAVGPVEIIQTKVEFR</sequence>